<sequence length="256" mass="26807">MRDVADLPILGSAHFPLSFRLLARSKWHASRARVPGTVFIRSPSASTKQPQLSPDSRPGAQFCTLLQAPAAGVGHIVVVVKTVVEVLVVVTVEVPVVRVVVSVSSTMVPMMVVTVAPFLSVVVLVFSSVVVALMGDSMQEHSVLKKEAASASSLESKTPGPVAEVVVVSLVLVGFVVVLDVVVDVVCLSLVCRFTRVSGTVAVLVVVVVDTVVVSSSVSTVVVVERVEVERSVSVVVPSTTFVVLSVTVTVVRGFS</sequence>
<evidence type="ECO:0000313" key="3">
    <source>
        <dbReference type="Proteomes" id="UP000799772"/>
    </source>
</evidence>
<dbReference type="AlphaFoldDB" id="A0A9P4MEN9"/>
<comment type="caution">
    <text evidence="2">The sequence shown here is derived from an EMBL/GenBank/DDBJ whole genome shotgun (WGS) entry which is preliminary data.</text>
</comment>
<evidence type="ECO:0000256" key="1">
    <source>
        <dbReference type="SAM" id="Phobius"/>
    </source>
</evidence>
<gene>
    <name evidence="2" type="ORF">NA57DRAFT_52341</name>
</gene>
<accession>A0A9P4MEN9</accession>
<name>A0A9P4MEN9_9PEZI</name>
<protein>
    <submittedName>
        <fullName evidence="2">Uncharacterized protein</fullName>
    </submittedName>
</protein>
<feature type="transmembrane region" description="Helical" evidence="1">
    <location>
        <begin position="203"/>
        <end position="224"/>
    </location>
</feature>
<reference evidence="2" key="1">
    <citation type="journal article" date="2020" name="Stud. Mycol.">
        <title>101 Dothideomycetes genomes: a test case for predicting lifestyles and emergence of pathogens.</title>
        <authorList>
            <person name="Haridas S."/>
            <person name="Albert R."/>
            <person name="Binder M."/>
            <person name="Bloem J."/>
            <person name="Labutti K."/>
            <person name="Salamov A."/>
            <person name="Andreopoulos B."/>
            <person name="Baker S."/>
            <person name="Barry K."/>
            <person name="Bills G."/>
            <person name="Bluhm B."/>
            <person name="Cannon C."/>
            <person name="Castanera R."/>
            <person name="Culley D."/>
            <person name="Daum C."/>
            <person name="Ezra D."/>
            <person name="Gonzalez J."/>
            <person name="Henrissat B."/>
            <person name="Kuo A."/>
            <person name="Liang C."/>
            <person name="Lipzen A."/>
            <person name="Lutzoni F."/>
            <person name="Magnuson J."/>
            <person name="Mondo S."/>
            <person name="Nolan M."/>
            <person name="Ohm R."/>
            <person name="Pangilinan J."/>
            <person name="Park H.-J."/>
            <person name="Ramirez L."/>
            <person name="Alfaro M."/>
            <person name="Sun H."/>
            <person name="Tritt A."/>
            <person name="Yoshinaga Y."/>
            <person name="Zwiers L.-H."/>
            <person name="Turgeon B."/>
            <person name="Goodwin S."/>
            <person name="Spatafora J."/>
            <person name="Crous P."/>
            <person name="Grigoriev I."/>
        </authorList>
    </citation>
    <scope>NUCLEOTIDE SEQUENCE</scope>
    <source>
        <strain evidence="2">CBS 133067</strain>
    </source>
</reference>
<evidence type="ECO:0000313" key="2">
    <source>
        <dbReference type="EMBL" id="KAF2102789.1"/>
    </source>
</evidence>
<feature type="transmembrane region" description="Helical" evidence="1">
    <location>
        <begin position="112"/>
        <end position="134"/>
    </location>
</feature>
<keyword evidence="1" id="KW-0812">Transmembrane</keyword>
<dbReference type="Proteomes" id="UP000799772">
    <property type="component" value="Unassembled WGS sequence"/>
</dbReference>
<organism evidence="2 3">
    <name type="scientific">Rhizodiscina lignyota</name>
    <dbReference type="NCBI Taxonomy" id="1504668"/>
    <lineage>
        <taxon>Eukaryota</taxon>
        <taxon>Fungi</taxon>
        <taxon>Dikarya</taxon>
        <taxon>Ascomycota</taxon>
        <taxon>Pezizomycotina</taxon>
        <taxon>Dothideomycetes</taxon>
        <taxon>Pleosporomycetidae</taxon>
        <taxon>Aulographales</taxon>
        <taxon>Rhizodiscinaceae</taxon>
        <taxon>Rhizodiscina</taxon>
    </lineage>
</organism>
<keyword evidence="1" id="KW-0472">Membrane</keyword>
<proteinExistence type="predicted"/>
<feature type="transmembrane region" description="Helical" evidence="1">
    <location>
        <begin position="236"/>
        <end position="255"/>
    </location>
</feature>
<keyword evidence="1" id="KW-1133">Transmembrane helix</keyword>
<dbReference type="EMBL" id="ML978122">
    <property type="protein sequence ID" value="KAF2102789.1"/>
    <property type="molecule type" value="Genomic_DNA"/>
</dbReference>
<keyword evidence="3" id="KW-1185">Reference proteome</keyword>
<feature type="transmembrane region" description="Helical" evidence="1">
    <location>
        <begin position="165"/>
        <end position="191"/>
    </location>
</feature>